<gene>
    <name evidence="1" type="ORF">PHMEG_00015037</name>
</gene>
<reference evidence="2" key="1">
    <citation type="submission" date="2017-03" db="EMBL/GenBank/DDBJ databases">
        <title>Phytopthora megakarya and P. palmivora, two closely related causual agents of cacao black pod achieved similar genome size and gene model numbers by different mechanisms.</title>
        <authorList>
            <person name="Ali S."/>
            <person name="Shao J."/>
            <person name="Larry D.J."/>
            <person name="Kronmiller B."/>
            <person name="Shen D."/>
            <person name="Strem M.D."/>
            <person name="Melnick R.L."/>
            <person name="Guiltinan M.J."/>
            <person name="Tyler B.M."/>
            <person name="Meinhardt L.W."/>
            <person name="Bailey B.A."/>
        </authorList>
    </citation>
    <scope>NUCLEOTIDE SEQUENCE [LARGE SCALE GENOMIC DNA]</scope>
    <source>
        <strain evidence="2">zdho120</strain>
    </source>
</reference>
<proteinExistence type="predicted"/>
<protein>
    <recommendedName>
        <fullName evidence="3">HTH psq-type domain-containing protein</fullName>
    </recommendedName>
</protein>
<name>A0A225W4V2_9STRA</name>
<dbReference type="Proteomes" id="UP000198211">
    <property type="component" value="Unassembled WGS sequence"/>
</dbReference>
<accession>A0A225W4V2</accession>
<dbReference type="AlphaFoldDB" id="A0A225W4V2"/>
<comment type="caution">
    <text evidence="1">The sequence shown here is derived from an EMBL/GenBank/DDBJ whole genome shotgun (WGS) entry which is preliminary data.</text>
</comment>
<dbReference type="STRING" id="4795.A0A225W4V2"/>
<organism evidence="1 2">
    <name type="scientific">Phytophthora megakarya</name>
    <dbReference type="NCBI Taxonomy" id="4795"/>
    <lineage>
        <taxon>Eukaryota</taxon>
        <taxon>Sar</taxon>
        <taxon>Stramenopiles</taxon>
        <taxon>Oomycota</taxon>
        <taxon>Peronosporomycetes</taxon>
        <taxon>Peronosporales</taxon>
        <taxon>Peronosporaceae</taxon>
        <taxon>Phytophthora</taxon>
    </lineage>
</organism>
<evidence type="ECO:0000313" key="1">
    <source>
        <dbReference type="EMBL" id="OWZ11880.1"/>
    </source>
</evidence>
<keyword evidence="2" id="KW-1185">Reference proteome</keyword>
<dbReference type="EMBL" id="NBNE01002002">
    <property type="protein sequence ID" value="OWZ11880.1"/>
    <property type="molecule type" value="Genomic_DNA"/>
</dbReference>
<dbReference type="OrthoDB" id="10261408at2759"/>
<evidence type="ECO:0000313" key="2">
    <source>
        <dbReference type="Proteomes" id="UP000198211"/>
    </source>
</evidence>
<sequence>MAPQCSYSIRLKREAIALATKTNCKAAGEKLNIPRGTLCDWIDNKENNEEYSGTQTSKTLKGKGAKPEITFVHDIITFMKDYLYTGLVIQYMKGQQPQWFEHYLSSKATPEKDLSALMRLCQRFAAQ</sequence>
<evidence type="ECO:0008006" key="3">
    <source>
        <dbReference type="Google" id="ProtNLM"/>
    </source>
</evidence>